<keyword evidence="1" id="KW-0812">Transmembrane</keyword>
<keyword evidence="1" id="KW-1133">Transmembrane helix</keyword>
<evidence type="ECO:0008006" key="4">
    <source>
        <dbReference type="Google" id="ProtNLM"/>
    </source>
</evidence>
<protein>
    <recommendedName>
        <fullName evidence="4">t-SNARE coiled-coil homology domain-containing protein</fullName>
    </recommendedName>
</protein>
<dbReference type="AlphaFoldDB" id="A0AAV9Y1H0"/>
<name>A0AAV9Y1H0_9CRYT</name>
<keyword evidence="1" id="KW-0472">Membrane</keyword>
<evidence type="ECO:0000313" key="2">
    <source>
        <dbReference type="EMBL" id="KAK6590578.1"/>
    </source>
</evidence>
<dbReference type="Proteomes" id="UP001311799">
    <property type="component" value="Unassembled WGS sequence"/>
</dbReference>
<keyword evidence="3" id="KW-1185">Reference proteome</keyword>
<proteinExistence type="predicted"/>
<accession>A0AAV9Y1H0</accession>
<dbReference type="EMBL" id="JAWDEY010000006">
    <property type="protein sequence ID" value="KAK6590578.1"/>
    <property type="molecule type" value="Genomic_DNA"/>
</dbReference>
<comment type="caution">
    <text evidence="2">The sequence shown here is derived from an EMBL/GenBank/DDBJ whole genome shotgun (WGS) entry which is preliminary data.</text>
</comment>
<reference evidence="2 3" key="1">
    <citation type="submission" date="2023-10" db="EMBL/GenBank/DDBJ databases">
        <title>Comparative genomics analysis reveals potential genetic determinants of host preference in Cryptosporidium xiaoi.</title>
        <authorList>
            <person name="Xiao L."/>
            <person name="Li J."/>
        </authorList>
    </citation>
    <scope>NUCLEOTIDE SEQUENCE [LARGE SCALE GENOMIC DNA]</scope>
    <source>
        <strain evidence="2 3">52996</strain>
    </source>
</reference>
<gene>
    <name evidence="2" type="ORF">RS030_152382</name>
</gene>
<organism evidence="2 3">
    <name type="scientific">Cryptosporidium xiaoi</name>
    <dbReference type="NCBI Taxonomy" id="659607"/>
    <lineage>
        <taxon>Eukaryota</taxon>
        <taxon>Sar</taxon>
        <taxon>Alveolata</taxon>
        <taxon>Apicomplexa</taxon>
        <taxon>Conoidasida</taxon>
        <taxon>Coccidia</taxon>
        <taxon>Eucoccidiorida</taxon>
        <taxon>Eimeriorina</taxon>
        <taxon>Cryptosporidiidae</taxon>
        <taxon>Cryptosporidium</taxon>
    </lineage>
</organism>
<feature type="transmembrane region" description="Helical" evidence="1">
    <location>
        <begin position="254"/>
        <end position="272"/>
    </location>
</feature>
<evidence type="ECO:0000313" key="3">
    <source>
        <dbReference type="Proteomes" id="UP001311799"/>
    </source>
</evidence>
<evidence type="ECO:0000256" key="1">
    <source>
        <dbReference type="SAM" id="Phobius"/>
    </source>
</evidence>
<sequence>MEWKRTGNSDICELLTRVREIKSHCISVLEDSGRLTVNNDYLIHKANLFELYNAASIILDNLEKGISKNVLIDRAKIDDKICKMEREIEDLRCLNQRTLASILGFKSKDDYADKSGEIDIFEREFVKVVKSRLKKLTLAPESEDIEMTNLDKFLSRENHRQVPIRSVHVEETKKMGEWIETNSKLNAEIRELGNSAERIADKAKKLTQSSKSQSSKIEEIKALTEFTTGEVIDLNRKVQEIIGKNNNTTFCCRITLVVLIFISISIIIALIFKKLI</sequence>